<evidence type="ECO:0008006" key="6">
    <source>
        <dbReference type="Google" id="ProtNLM"/>
    </source>
</evidence>
<evidence type="ECO:0000313" key="4">
    <source>
        <dbReference type="Proteomes" id="UP000182057"/>
    </source>
</evidence>
<keyword evidence="1" id="KW-0812">Transmembrane</keyword>
<dbReference type="Proteomes" id="UP000182057">
    <property type="component" value="Unassembled WGS sequence"/>
</dbReference>
<dbReference type="AlphaFoldDB" id="A0A1D3UD36"/>
<evidence type="ECO:0000313" key="5">
    <source>
        <dbReference type="Proteomes" id="UP000219259"/>
    </source>
</evidence>
<dbReference type="RefSeq" id="WP_014223864.1">
    <property type="nucleotide sequence ID" value="NZ_CAJPTF010000003.1"/>
</dbReference>
<evidence type="ECO:0000313" key="2">
    <source>
        <dbReference type="EMBL" id="PDP43817.1"/>
    </source>
</evidence>
<dbReference type="InterPro" id="IPR045755">
    <property type="entry name" value="FtsL-like"/>
</dbReference>
<dbReference type="OMA" id="VINIWNG"/>
<dbReference type="Proteomes" id="UP000219259">
    <property type="component" value="Unassembled WGS sequence"/>
</dbReference>
<dbReference type="EMBL" id="NSLJ01000014">
    <property type="protein sequence ID" value="PDP43817.1"/>
    <property type="molecule type" value="Genomic_DNA"/>
</dbReference>
<organism evidence="3 4">
    <name type="scientific">Tannerella forsythia</name>
    <name type="common">Bacteroides forsythus</name>
    <dbReference type="NCBI Taxonomy" id="28112"/>
    <lineage>
        <taxon>Bacteria</taxon>
        <taxon>Pseudomonadati</taxon>
        <taxon>Bacteroidota</taxon>
        <taxon>Bacteroidia</taxon>
        <taxon>Bacteroidales</taxon>
        <taxon>Tannerellaceae</taxon>
        <taxon>Tannerella</taxon>
    </lineage>
</organism>
<gene>
    <name evidence="2" type="ORF">CLI86_06750</name>
    <name evidence="3" type="ORF">TFUB20_00356</name>
</gene>
<dbReference type="Pfam" id="PF19579">
    <property type="entry name" value="FtsL_2"/>
    <property type="match status" value="1"/>
</dbReference>
<dbReference type="EMBL" id="FMMM01000016">
    <property type="protein sequence ID" value="SCQ18426.1"/>
    <property type="molecule type" value="Genomic_DNA"/>
</dbReference>
<sequence>MNETNKIRQKKKRHLSPLYILGGGILKEDFIVRHTKLIVLIVGLMLMFISNRYTCLLKLREIDKLQQELKDVKYESLAVSGQLIGNNRLSQIELLVREKGLDLESPQTPPYIIQK</sequence>
<proteinExistence type="predicted"/>
<name>A0A1D3UD36_TANFO</name>
<feature type="transmembrane region" description="Helical" evidence="1">
    <location>
        <begin position="37"/>
        <end position="54"/>
    </location>
</feature>
<evidence type="ECO:0000256" key="1">
    <source>
        <dbReference type="SAM" id="Phobius"/>
    </source>
</evidence>
<evidence type="ECO:0000313" key="3">
    <source>
        <dbReference type="EMBL" id="SCQ18426.1"/>
    </source>
</evidence>
<reference evidence="2 5" key="2">
    <citation type="submission" date="2017-09" db="EMBL/GenBank/DDBJ databases">
        <title>Phase variable restriction modification systems are present in the genome sequences of periodontal pathogens Prevotella intermedia, Tannerella forsythia and Porphyromonas gingivalis.</title>
        <authorList>
            <person name="Haigh R.D."/>
            <person name="Crawford L."/>
            <person name="Ralph J."/>
            <person name="Wanford J."/>
            <person name="Vartoukian S.R."/>
            <person name="Hijazib K."/>
            <person name="Wade W."/>
            <person name="Oggioni M.R."/>
        </authorList>
    </citation>
    <scope>NUCLEOTIDE SEQUENCE [LARGE SCALE GENOMIC DNA]</scope>
    <source>
        <strain evidence="2 5">WW11663</strain>
    </source>
</reference>
<keyword evidence="1" id="KW-0472">Membrane</keyword>
<dbReference type="GeneID" id="34757792"/>
<protein>
    <recommendedName>
        <fullName evidence="6">Cell division protein FtsL</fullName>
    </recommendedName>
</protein>
<reference evidence="3 4" key="1">
    <citation type="submission" date="2016-09" db="EMBL/GenBank/DDBJ databases">
        <authorList>
            <person name="Capua I."/>
            <person name="De Benedictis P."/>
            <person name="Joannis T."/>
            <person name="Lombin L.H."/>
            <person name="Cattoli G."/>
        </authorList>
    </citation>
    <scope>NUCLEOTIDE SEQUENCE [LARGE SCALE GENOMIC DNA]</scope>
    <source>
        <strain evidence="3 4">UB20</strain>
    </source>
</reference>
<keyword evidence="1" id="KW-1133">Transmembrane helix</keyword>
<accession>A0A1D3UD36</accession>